<dbReference type="OrthoDB" id="5244572at2"/>
<feature type="transmembrane region" description="Helical" evidence="7">
    <location>
        <begin position="12"/>
        <end position="29"/>
    </location>
</feature>
<dbReference type="PANTHER" id="PTHR33932">
    <property type="entry name" value="NA(+)/H(+) ANTIPORTER SUBUNIT B"/>
    <property type="match status" value="1"/>
</dbReference>
<feature type="domain" description="Na+/H+ antiporter MnhB subunit-related protein" evidence="8">
    <location>
        <begin position="4"/>
        <end position="131"/>
    </location>
</feature>
<evidence type="ECO:0000256" key="7">
    <source>
        <dbReference type="SAM" id="Phobius"/>
    </source>
</evidence>
<dbReference type="GO" id="GO:0005886">
    <property type="term" value="C:plasma membrane"/>
    <property type="evidence" value="ECO:0007669"/>
    <property type="project" value="UniProtKB-SubCell"/>
</dbReference>
<comment type="subcellular location">
    <subcellularLocation>
        <location evidence="1">Cell membrane</location>
        <topology evidence="1">Multi-pass membrane protein</topology>
    </subcellularLocation>
</comment>
<accession>A0A660LH46</accession>
<dbReference type="InterPro" id="IPR007182">
    <property type="entry name" value="MnhB"/>
</dbReference>
<evidence type="ECO:0000256" key="2">
    <source>
        <dbReference type="ARBA" id="ARBA00009425"/>
    </source>
</evidence>
<dbReference type="Pfam" id="PF04039">
    <property type="entry name" value="MnhB"/>
    <property type="match status" value="1"/>
</dbReference>
<dbReference type="AlphaFoldDB" id="A0A660LH46"/>
<evidence type="ECO:0000256" key="4">
    <source>
        <dbReference type="ARBA" id="ARBA00022692"/>
    </source>
</evidence>
<dbReference type="PANTHER" id="PTHR33932:SF4">
    <property type="entry name" value="NA(+)_H(+) ANTIPORTER SUBUNIT B"/>
    <property type="match status" value="1"/>
</dbReference>
<feature type="transmembrane region" description="Helical" evidence="7">
    <location>
        <begin position="108"/>
        <end position="133"/>
    </location>
</feature>
<keyword evidence="4 7" id="KW-0812">Transmembrane</keyword>
<evidence type="ECO:0000256" key="3">
    <source>
        <dbReference type="ARBA" id="ARBA00022475"/>
    </source>
</evidence>
<keyword evidence="5 7" id="KW-1133">Transmembrane helix</keyword>
<name>A0A660LH46_9ACTN</name>
<feature type="transmembrane region" description="Helical" evidence="7">
    <location>
        <begin position="63"/>
        <end position="88"/>
    </location>
</feature>
<dbReference type="InterPro" id="IPR050622">
    <property type="entry name" value="CPA3_antiporter_subunitB"/>
</dbReference>
<organism evidence="9 10">
    <name type="scientific">Solirubrobacter pauli</name>
    <dbReference type="NCBI Taxonomy" id="166793"/>
    <lineage>
        <taxon>Bacteria</taxon>
        <taxon>Bacillati</taxon>
        <taxon>Actinomycetota</taxon>
        <taxon>Thermoleophilia</taxon>
        <taxon>Solirubrobacterales</taxon>
        <taxon>Solirubrobacteraceae</taxon>
        <taxon>Solirubrobacter</taxon>
    </lineage>
</organism>
<dbReference type="EMBL" id="RBIL01000001">
    <property type="protein sequence ID" value="RKQ93203.1"/>
    <property type="molecule type" value="Genomic_DNA"/>
</dbReference>
<reference evidence="9 10" key="1">
    <citation type="submission" date="2018-10" db="EMBL/GenBank/DDBJ databases">
        <title>Genomic Encyclopedia of Archaeal and Bacterial Type Strains, Phase II (KMG-II): from individual species to whole genera.</title>
        <authorList>
            <person name="Goeker M."/>
        </authorList>
    </citation>
    <scope>NUCLEOTIDE SEQUENCE [LARGE SCALE GENOMIC DNA]</scope>
    <source>
        <strain evidence="9 10">DSM 14954</strain>
    </source>
</reference>
<proteinExistence type="inferred from homology"/>
<evidence type="ECO:0000313" key="10">
    <source>
        <dbReference type="Proteomes" id="UP000278962"/>
    </source>
</evidence>
<evidence type="ECO:0000259" key="8">
    <source>
        <dbReference type="Pfam" id="PF04039"/>
    </source>
</evidence>
<keyword evidence="3" id="KW-1003">Cell membrane</keyword>
<feature type="transmembrane region" description="Helical" evidence="7">
    <location>
        <begin position="35"/>
        <end position="51"/>
    </location>
</feature>
<gene>
    <name evidence="9" type="ORF">C8N24_3064</name>
</gene>
<protein>
    <submittedName>
        <fullName evidence="9">Multisubunit sodium/proton antiporter MrpB subunit</fullName>
    </submittedName>
</protein>
<dbReference type="Proteomes" id="UP000278962">
    <property type="component" value="Unassembled WGS sequence"/>
</dbReference>
<keyword evidence="10" id="KW-1185">Reference proteome</keyword>
<evidence type="ECO:0000256" key="6">
    <source>
        <dbReference type="ARBA" id="ARBA00023136"/>
    </source>
</evidence>
<comment type="caution">
    <text evidence="9">The sequence shown here is derived from an EMBL/GenBank/DDBJ whole genome shotgun (WGS) entry which is preliminary data.</text>
</comment>
<comment type="similarity">
    <text evidence="2">Belongs to the CPA3 antiporters (TC 2.A.63) subunit B family.</text>
</comment>
<evidence type="ECO:0000313" key="9">
    <source>
        <dbReference type="EMBL" id="RKQ93203.1"/>
    </source>
</evidence>
<sequence length="145" mass="15001">MNAIIEVVAPRLLGPAVMVAAAIIVKGYTDVGDGFSAGVIVALAISLRYITYGPRRAERSLPILRHAPVIAAGGLVLALLVGFAPIVFGDPPFTHWPAPDAEVVKLGTLELITAVAFDIGVFLLVCGALVTLVHHLSTLVEGADG</sequence>
<evidence type="ECO:0000256" key="5">
    <source>
        <dbReference type="ARBA" id="ARBA00022989"/>
    </source>
</evidence>
<evidence type="ECO:0000256" key="1">
    <source>
        <dbReference type="ARBA" id="ARBA00004651"/>
    </source>
</evidence>
<dbReference type="RefSeq" id="WP_121251107.1">
    <property type="nucleotide sequence ID" value="NZ_RBIL01000001.1"/>
</dbReference>
<keyword evidence="6 7" id="KW-0472">Membrane</keyword>